<protein>
    <recommendedName>
        <fullName evidence="3">tRNA(adenine(34)) deaminase</fullName>
        <ecNumber evidence="3">3.5.4.33</ecNumber>
    </recommendedName>
</protein>
<evidence type="ECO:0000313" key="10">
    <source>
        <dbReference type="EMBL" id="SCU88165.1"/>
    </source>
</evidence>
<dbReference type="STRING" id="1266660.A0A1G4JDX9"/>
<dbReference type="GO" id="GO:0052717">
    <property type="term" value="F:tRNA-specific adenosine-34 deaminase activity"/>
    <property type="evidence" value="ECO:0007669"/>
    <property type="project" value="UniProtKB-EC"/>
</dbReference>
<gene>
    <name evidence="10" type="ORF">LADA_0E08570G</name>
</gene>
<proteinExistence type="inferred from homology"/>
<reference evidence="11" key="1">
    <citation type="submission" date="2016-03" db="EMBL/GenBank/DDBJ databases">
        <authorList>
            <person name="Devillers H."/>
        </authorList>
    </citation>
    <scope>NUCLEOTIDE SEQUENCE [LARGE SCALE GENOMIC DNA]</scope>
</reference>
<dbReference type="GO" id="GO:0008270">
    <property type="term" value="F:zinc ion binding"/>
    <property type="evidence" value="ECO:0007669"/>
    <property type="project" value="InterPro"/>
</dbReference>
<dbReference type="PANTHER" id="PTHR11079:SF149">
    <property type="entry name" value="TRNA-SPECIFIC ADENOSINE DEAMINASE 2"/>
    <property type="match status" value="1"/>
</dbReference>
<keyword evidence="6" id="KW-0378">Hydrolase</keyword>
<feature type="domain" description="CMP/dCMP-type deaminase" evidence="9">
    <location>
        <begin position="23"/>
        <end position="147"/>
    </location>
</feature>
<evidence type="ECO:0000256" key="2">
    <source>
        <dbReference type="ARBA" id="ARBA00010669"/>
    </source>
</evidence>
<dbReference type="InterPro" id="IPR002125">
    <property type="entry name" value="CMP_dCMP_dom"/>
</dbReference>
<dbReference type="InterPro" id="IPR016192">
    <property type="entry name" value="APOBEC/CMP_deaminase_Zn-bd"/>
</dbReference>
<dbReference type="GO" id="GO:0005737">
    <property type="term" value="C:cytoplasm"/>
    <property type="evidence" value="ECO:0007669"/>
    <property type="project" value="TreeGrafter"/>
</dbReference>
<sequence>MSNDGQPCQCVSARSSAITMGLDLHVNYMRMATKLARYALDHDETPVACIFVHTPTDQVLAYGMNDTNRSLSGVAHAEFMGIAQIQEKFGAQNTAIFKDVTLYVTVEPCIMCASALKQLGIQKVVFGCGNERFGGNGSILSIHRDSCTVPQNKHELIPGVLRKEAIMLLRYFYVRENERSPKPRAKANRKLDVSVFPPMNWGLYLTRSEFEEIFGASKIEYFDKSLDLSTHVDWSLIDCNQDIFFQNLKVECELFSLQVAKKPKPQTISS</sequence>
<dbReference type="AlphaFoldDB" id="A0A1G4JDX9"/>
<evidence type="ECO:0000256" key="4">
    <source>
        <dbReference type="ARBA" id="ARBA00022694"/>
    </source>
</evidence>
<keyword evidence="11" id="KW-1185">Reference proteome</keyword>
<keyword evidence="4" id="KW-0819">tRNA processing</keyword>
<dbReference type="SUPFAM" id="SSF53927">
    <property type="entry name" value="Cytidine deaminase-like"/>
    <property type="match status" value="1"/>
</dbReference>
<dbReference type="GO" id="GO:0002100">
    <property type="term" value="P:tRNA wobble adenosine to inosine editing"/>
    <property type="evidence" value="ECO:0007669"/>
    <property type="project" value="EnsemblFungi"/>
</dbReference>
<organism evidence="10 11">
    <name type="scientific">Lachancea dasiensis</name>
    <dbReference type="NCBI Taxonomy" id="1072105"/>
    <lineage>
        <taxon>Eukaryota</taxon>
        <taxon>Fungi</taxon>
        <taxon>Dikarya</taxon>
        <taxon>Ascomycota</taxon>
        <taxon>Saccharomycotina</taxon>
        <taxon>Saccharomycetes</taxon>
        <taxon>Saccharomycetales</taxon>
        <taxon>Saccharomycetaceae</taxon>
        <taxon>Lachancea</taxon>
    </lineage>
</organism>
<dbReference type="Proteomes" id="UP000190274">
    <property type="component" value="Chromosome E"/>
</dbReference>
<evidence type="ECO:0000256" key="7">
    <source>
        <dbReference type="ARBA" id="ARBA00022833"/>
    </source>
</evidence>
<evidence type="ECO:0000259" key="9">
    <source>
        <dbReference type="PROSITE" id="PS51747"/>
    </source>
</evidence>
<evidence type="ECO:0000256" key="5">
    <source>
        <dbReference type="ARBA" id="ARBA00022723"/>
    </source>
</evidence>
<dbReference type="CDD" id="cd01285">
    <property type="entry name" value="nucleoside_deaminase"/>
    <property type="match status" value="1"/>
</dbReference>
<dbReference type="Gene3D" id="3.40.140.10">
    <property type="entry name" value="Cytidine Deaminase, domain 2"/>
    <property type="match status" value="1"/>
</dbReference>
<dbReference type="InterPro" id="IPR016193">
    <property type="entry name" value="Cytidine_deaminase-like"/>
</dbReference>
<dbReference type="GO" id="GO:0052718">
    <property type="term" value="C:tRNA-specific adenosine-34 deaminase complex"/>
    <property type="evidence" value="ECO:0007669"/>
    <property type="project" value="EnsemblFungi"/>
</dbReference>
<dbReference type="OrthoDB" id="1701769at2759"/>
<dbReference type="PROSITE" id="PS00903">
    <property type="entry name" value="CYT_DCMP_DEAMINASES_1"/>
    <property type="match status" value="1"/>
</dbReference>
<dbReference type="Pfam" id="PF00383">
    <property type="entry name" value="dCMP_cyt_deam_1"/>
    <property type="match status" value="1"/>
</dbReference>
<dbReference type="PROSITE" id="PS51747">
    <property type="entry name" value="CYT_DCMP_DEAMINASES_2"/>
    <property type="match status" value="1"/>
</dbReference>
<comment type="catalytic activity">
    <reaction evidence="8">
        <text>adenosine(34) in tRNA + H2O + H(+) = inosine(34) in tRNA + NH4(+)</text>
        <dbReference type="Rhea" id="RHEA:43168"/>
        <dbReference type="Rhea" id="RHEA-COMP:10373"/>
        <dbReference type="Rhea" id="RHEA-COMP:10374"/>
        <dbReference type="ChEBI" id="CHEBI:15377"/>
        <dbReference type="ChEBI" id="CHEBI:15378"/>
        <dbReference type="ChEBI" id="CHEBI:28938"/>
        <dbReference type="ChEBI" id="CHEBI:74411"/>
        <dbReference type="ChEBI" id="CHEBI:82852"/>
        <dbReference type="EC" id="3.5.4.33"/>
    </reaction>
</comment>
<dbReference type="FunFam" id="3.40.140.10:FF:000039">
    <property type="entry name" value="tRNA-specific adenosine deaminase"/>
    <property type="match status" value="1"/>
</dbReference>
<evidence type="ECO:0000256" key="1">
    <source>
        <dbReference type="ARBA" id="ARBA00001947"/>
    </source>
</evidence>
<dbReference type="EMBL" id="LT598455">
    <property type="protein sequence ID" value="SCU88165.1"/>
    <property type="molecule type" value="Genomic_DNA"/>
</dbReference>
<evidence type="ECO:0000313" key="11">
    <source>
        <dbReference type="Proteomes" id="UP000190274"/>
    </source>
</evidence>
<evidence type="ECO:0000256" key="3">
    <source>
        <dbReference type="ARBA" id="ARBA00012740"/>
    </source>
</evidence>
<dbReference type="EC" id="3.5.4.33" evidence="3"/>
<keyword evidence="7" id="KW-0862">Zinc</keyword>
<comment type="similarity">
    <text evidence="2">Belongs to the cytidine and deoxycytidylate deaminase family. ADAT2 subfamily.</text>
</comment>
<keyword evidence="5" id="KW-0479">Metal-binding</keyword>
<comment type="cofactor">
    <cofactor evidence="1">
        <name>Zn(2+)</name>
        <dbReference type="ChEBI" id="CHEBI:29105"/>
    </cofactor>
</comment>
<dbReference type="GO" id="GO:0005634">
    <property type="term" value="C:nucleus"/>
    <property type="evidence" value="ECO:0007669"/>
    <property type="project" value="TreeGrafter"/>
</dbReference>
<evidence type="ECO:0000256" key="8">
    <source>
        <dbReference type="ARBA" id="ARBA00048045"/>
    </source>
</evidence>
<accession>A0A1G4JDX9</accession>
<name>A0A1G4JDX9_9SACH</name>
<dbReference type="PANTHER" id="PTHR11079">
    <property type="entry name" value="CYTOSINE DEAMINASE FAMILY MEMBER"/>
    <property type="match status" value="1"/>
</dbReference>
<evidence type="ECO:0000256" key="6">
    <source>
        <dbReference type="ARBA" id="ARBA00022801"/>
    </source>
</evidence>